<sequence length="264" mass="28549">MGASRLFSAGYTRLLSTRCATCGPFFRKEALNLGLGELLPAAFLQILKLQPTDAGAGQTLDFEAQLIKHQADLSFQTLLQDHMSTILSDHPCTLSLGMTFFGQHTFDQLSHGGLVHGLIHDHLIFLLGSHAGVDESVGELAAIGHQQQTFTVFVQTSHMVEGLKLLGQQGVDRHAIFLITSATNVTAWLVQSDHNARFGFHRFPICHHSVVWIDLSGEIGNDVSIDGHAAFKNELLAATAGTEAALAEVTIESHRGRRGLPAQA</sequence>
<evidence type="ECO:0000313" key="2">
    <source>
        <dbReference type="Proteomes" id="UP000190774"/>
    </source>
</evidence>
<gene>
    <name evidence="1" type="ORF">SAMN02745166_00984</name>
</gene>
<accession>A0A1T4X3D3</accession>
<reference evidence="2" key="1">
    <citation type="submission" date="2017-02" db="EMBL/GenBank/DDBJ databases">
        <authorList>
            <person name="Varghese N."/>
            <person name="Submissions S."/>
        </authorList>
    </citation>
    <scope>NUCLEOTIDE SEQUENCE [LARGE SCALE GENOMIC DNA]</scope>
    <source>
        <strain evidence="2">ATCC 700200</strain>
    </source>
</reference>
<protein>
    <submittedName>
        <fullName evidence="1">Uncharacterized protein</fullName>
    </submittedName>
</protein>
<proteinExistence type="predicted"/>
<evidence type="ECO:0000313" key="1">
    <source>
        <dbReference type="EMBL" id="SKA84110.1"/>
    </source>
</evidence>
<organism evidence="1 2">
    <name type="scientific">Prosthecobacter debontii</name>
    <dbReference type="NCBI Taxonomy" id="48467"/>
    <lineage>
        <taxon>Bacteria</taxon>
        <taxon>Pseudomonadati</taxon>
        <taxon>Verrucomicrobiota</taxon>
        <taxon>Verrucomicrobiia</taxon>
        <taxon>Verrucomicrobiales</taxon>
        <taxon>Verrucomicrobiaceae</taxon>
        <taxon>Prosthecobacter</taxon>
    </lineage>
</organism>
<name>A0A1T4X3D3_9BACT</name>
<keyword evidence="2" id="KW-1185">Reference proteome</keyword>
<dbReference type="EMBL" id="FUYE01000003">
    <property type="protein sequence ID" value="SKA84110.1"/>
    <property type="molecule type" value="Genomic_DNA"/>
</dbReference>
<dbReference type="Proteomes" id="UP000190774">
    <property type="component" value="Unassembled WGS sequence"/>
</dbReference>
<dbReference type="AlphaFoldDB" id="A0A1T4X3D3"/>